<evidence type="ECO:0000313" key="2">
    <source>
        <dbReference type="Proteomes" id="UP001571581"/>
    </source>
</evidence>
<sequence length="152" mass="18503">MKNNNIVIMYDIMKNVNRIYFKAQSLENSEMKWNYSGNGNITVINDCEKVYFSEEIILSDGLKYFDKKLWNFMEDCIEFYRYRNGEYEKIFEFYLKNEEFVVKKDYWCSPDLYFGNIKIIGDKICFSVRIEGTRKNELLEYVYFRDSELDIL</sequence>
<keyword evidence="2" id="KW-1185">Reference proteome</keyword>
<organism evidence="1 2">
    <name type="scientific">Leptotrichia hongkongensis</name>
    <dbReference type="NCBI Taxonomy" id="554406"/>
    <lineage>
        <taxon>Bacteria</taxon>
        <taxon>Fusobacteriati</taxon>
        <taxon>Fusobacteriota</taxon>
        <taxon>Fusobacteriia</taxon>
        <taxon>Fusobacteriales</taxon>
        <taxon>Leptotrichiaceae</taxon>
        <taxon>Leptotrichia</taxon>
    </lineage>
</organism>
<protein>
    <submittedName>
        <fullName evidence="1">Uncharacterized protein</fullName>
    </submittedName>
</protein>
<name>A0ABV4SBD8_9FUSO</name>
<evidence type="ECO:0000313" key="1">
    <source>
        <dbReference type="EMBL" id="MFA3800238.1"/>
    </source>
</evidence>
<dbReference type="Proteomes" id="UP001571581">
    <property type="component" value="Unassembled WGS sequence"/>
</dbReference>
<reference evidence="1 2" key="1">
    <citation type="submission" date="2024-07" db="EMBL/GenBank/DDBJ databases">
        <authorList>
            <person name="Li X.-J."/>
            <person name="Wang X."/>
        </authorList>
    </citation>
    <scope>NUCLEOTIDE SEQUENCE [LARGE SCALE GENOMIC DNA]</scope>
    <source>
        <strain evidence="1 2">DSM 23441</strain>
    </source>
</reference>
<accession>A0ABV4SBD8</accession>
<gene>
    <name evidence="1" type="ORF">ACEG17_08570</name>
</gene>
<comment type="caution">
    <text evidence="1">The sequence shown here is derived from an EMBL/GenBank/DDBJ whole genome shotgun (WGS) entry which is preliminary data.</text>
</comment>
<proteinExistence type="predicted"/>
<dbReference type="RefSeq" id="WP_372583380.1">
    <property type="nucleotide sequence ID" value="NZ_JBGORW010000010.1"/>
</dbReference>
<dbReference type="EMBL" id="JBGORW010000010">
    <property type="protein sequence ID" value="MFA3800238.1"/>
    <property type="molecule type" value="Genomic_DNA"/>
</dbReference>